<dbReference type="PANTHER" id="PTHR21137:SF35">
    <property type="entry name" value="ODORANT RECEPTOR 19A-RELATED"/>
    <property type="match status" value="1"/>
</dbReference>
<feature type="transmembrane region" description="Helical" evidence="10">
    <location>
        <begin position="172"/>
        <end position="190"/>
    </location>
</feature>
<dbReference type="AlphaFoldDB" id="A0A1I8PMT6"/>
<comment type="subcellular location">
    <subcellularLocation>
        <location evidence="1 10">Cell membrane</location>
        <topology evidence="1 10">Multi-pass membrane protein</topology>
    </subcellularLocation>
</comment>
<dbReference type="GO" id="GO:0007165">
    <property type="term" value="P:signal transduction"/>
    <property type="evidence" value="ECO:0007669"/>
    <property type="project" value="UniProtKB-KW"/>
</dbReference>
<feature type="transmembrane region" description="Helical" evidence="10">
    <location>
        <begin position="127"/>
        <end position="152"/>
    </location>
</feature>
<reference evidence="11" key="1">
    <citation type="submission" date="2020-05" db="UniProtKB">
        <authorList>
            <consortium name="EnsemblMetazoa"/>
        </authorList>
    </citation>
    <scope>IDENTIFICATION</scope>
    <source>
        <strain evidence="11">USDA</strain>
    </source>
</reference>
<dbReference type="KEGG" id="scac:106087007"/>
<evidence type="ECO:0000256" key="9">
    <source>
        <dbReference type="ARBA" id="ARBA00023224"/>
    </source>
</evidence>
<organism evidence="11 12">
    <name type="scientific">Stomoxys calcitrans</name>
    <name type="common">Stable fly</name>
    <name type="synonym">Conops calcitrans</name>
    <dbReference type="NCBI Taxonomy" id="35570"/>
    <lineage>
        <taxon>Eukaryota</taxon>
        <taxon>Metazoa</taxon>
        <taxon>Ecdysozoa</taxon>
        <taxon>Arthropoda</taxon>
        <taxon>Hexapoda</taxon>
        <taxon>Insecta</taxon>
        <taxon>Pterygota</taxon>
        <taxon>Neoptera</taxon>
        <taxon>Endopterygota</taxon>
        <taxon>Diptera</taxon>
        <taxon>Brachycera</taxon>
        <taxon>Muscomorpha</taxon>
        <taxon>Muscoidea</taxon>
        <taxon>Muscidae</taxon>
        <taxon>Stomoxys</taxon>
    </lineage>
</organism>
<sequence>MSSELNTKTLFSAHFLCWRILGMLPPKNSYRPLYLLYSLVINLGVTVGYPLHLIWGLFTSTTMYEVIQNMAITLTCTVCAMKTLAIWWRFNKVFVMFEIIRRQDERLTLPHDIRYMRREVYPHVRRIILLFSILCSFIGASGELSVLVAGLLGDWKLMYQAYFPFDVYAKTRNYIVAHIYQFVGISYMILQNVVNDTFGAAHLALLGGHVRMLCMRVSNIGHDVTKTKKENNRELLECIQDHKDLMEYRRQLEEVVSVYMFFQILVAGANMCVSLVFIILFVDDIFTLAYYMSYFVSMVFEILPSCYYGTLLEDEFQNLAYALFSCNWPDQSTEFRKNLRIVAEQASRRMFVTAWLFRINNNAFIIACKNSYTLFALVMNLK</sequence>
<evidence type="ECO:0000256" key="5">
    <source>
        <dbReference type="ARBA" id="ARBA00022725"/>
    </source>
</evidence>
<evidence type="ECO:0000256" key="10">
    <source>
        <dbReference type="RuleBase" id="RU351113"/>
    </source>
</evidence>
<dbReference type="GO" id="GO:0005549">
    <property type="term" value="F:odorant binding"/>
    <property type="evidence" value="ECO:0007669"/>
    <property type="project" value="InterPro"/>
</dbReference>
<evidence type="ECO:0000256" key="8">
    <source>
        <dbReference type="ARBA" id="ARBA00023170"/>
    </source>
</evidence>
<keyword evidence="8 10" id="KW-0675">Receptor</keyword>
<keyword evidence="4 10" id="KW-0812">Transmembrane</keyword>
<dbReference type="PANTHER" id="PTHR21137">
    <property type="entry name" value="ODORANT RECEPTOR"/>
    <property type="match status" value="1"/>
</dbReference>
<keyword evidence="7 10" id="KW-0472">Membrane</keyword>
<evidence type="ECO:0000256" key="7">
    <source>
        <dbReference type="ARBA" id="ARBA00023136"/>
    </source>
</evidence>
<evidence type="ECO:0000256" key="1">
    <source>
        <dbReference type="ARBA" id="ARBA00004651"/>
    </source>
</evidence>
<comment type="caution">
    <text evidence="10">Lacks conserved residue(s) required for the propagation of feature annotation.</text>
</comment>
<evidence type="ECO:0000256" key="2">
    <source>
        <dbReference type="ARBA" id="ARBA00022475"/>
    </source>
</evidence>
<keyword evidence="3 10" id="KW-0716">Sensory transduction</keyword>
<feature type="transmembrane region" description="Helical" evidence="10">
    <location>
        <begin position="256"/>
        <end position="282"/>
    </location>
</feature>
<feature type="transmembrane region" description="Helical" evidence="10">
    <location>
        <begin position="33"/>
        <end position="58"/>
    </location>
</feature>
<accession>A0A1I8PMT6</accession>
<feature type="transmembrane region" description="Helical" evidence="10">
    <location>
        <begin position="288"/>
        <end position="308"/>
    </location>
</feature>
<evidence type="ECO:0000256" key="3">
    <source>
        <dbReference type="ARBA" id="ARBA00022606"/>
    </source>
</evidence>
<keyword evidence="9 10" id="KW-0807">Transducer</keyword>
<dbReference type="Proteomes" id="UP000095300">
    <property type="component" value="Unassembled WGS sequence"/>
</dbReference>
<evidence type="ECO:0000313" key="11">
    <source>
        <dbReference type="EnsemblMetazoa" id="SCAU009488-PA"/>
    </source>
</evidence>
<keyword evidence="5 10" id="KW-0552">Olfaction</keyword>
<dbReference type="GO" id="GO:0004984">
    <property type="term" value="F:olfactory receptor activity"/>
    <property type="evidence" value="ECO:0007669"/>
    <property type="project" value="InterPro"/>
</dbReference>
<evidence type="ECO:0000313" key="12">
    <source>
        <dbReference type="Proteomes" id="UP000095300"/>
    </source>
</evidence>
<keyword evidence="2" id="KW-1003">Cell membrane</keyword>
<keyword evidence="12" id="KW-1185">Reference proteome</keyword>
<dbReference type="EnsemblMetazoa" id="SCAU009488-RA">
    <property type="protein sequence ID" value="SCAU009488-PA"/>
    <property type="gene ID" value="SCAU009488"/>
</dbReference>
<feature type="transmembrane region" description="Helical" evidence="10">
    <location>
        <begin position="70"/>
        <end position="90"/>
    </location>
</feature>
<proteinExistence type="inferred from homology"/>
<dbReference type="OrthoDB" id="7548151at2759"/>
<comment type="similarity">
    <text evidence="10">Belongs to the insect chemoreceptor superfamily. Heteromeric odorant receptor channel (TC 1.A.69) family.</text>
</comment>
<keyword evidence="6 10" id="KW-1133">Transmembrane helix</keyword>
<dbReference type="Pfam" id="PF02949">
    <property type="entry name" value="7tm_6"/>
    <property type="match status" value="1"/>
</dbReference>
<gene>
    <name evidence="11" type="primary">106087007</name>
</gene>
<dbReference type="InterPro" id="IPR004117">
    <property type="entry name" value="7tm6_olfct_rcpt"/>
</dbReference>
<protein>
    <recommendedName>
        <fullName evidence="10">Odorant receptor</fullName>
    </recommendedName>
</protein>
<evidence type="ECO:0000256" key="6">
    <source>
        <dbReference type="ARBA" id="ARBA00022989"/>
    </source>
</evidence>
<evidence type="ECO:0000256" key="4">
    <source>
        <dbReference type="ARBA" id="ARBA00022692"/>
    </source>
</evidence>
<name>A0A1I8PMT6_STOCA</name>
<dbReference type="VEuPathDB" id="VectorBase:SCAU009488"/>
<dbReference type="GO" id="GO:0005886">
    <property type="term" value="C:plasma membrane"/>
    <property type="evidence" value="ECO:0007669"/>
    <property type="project" value="UniProtKB-SubCell"/>
</dbReference>